<accession>A0ACC0DK98</accession>
<gene>
    <name evidence="1" type="ORF">F4821DRAFT_253238</name>
</gene>
<proteinExistence type="predicted"/>
<dbReference type="Proteomes" id="UP001497680">
    <property type="component" value="Unassembled WGS sequence"/>
</dbReference>
<sequence length="282" mass="30510">MAQQKLDQATLSIDGIVVTNTQTNSIHMAINSTITTDGSTHATIDSFEGTMYLADVDPPLAFATIDFPETTSDAFQTVNVSQEVPISDLKAFTTFNTHLIQSESVNVLVRGNTNVYVRGISRAYGVTFSKTVALTGMNGFRGTSVTNPHVNTNQHNNFNATARISNPSVLTLEIGNTTFHTYFNETDIGTSYISNMVLRPGPNDFFIWADINQTAVLNGLTQRPWCERNGTLAFQLAGSSVTNRGQSLPYFADAMAATNQSVDIPIGQAVRDDIGLPVACID</sequence>
<evidence type="ECO:0000313" key="2">
    <source>
        <dbReference type="Proteomes" id="UP001497680"/>
    </source>
</evidence>
<organism evidence="1 2">
    <name type="scientific">Hypoxylon rubiginosum</name>
    <dbReference type="NCBI Taxonomy" id="110542"/>
    <lineage>
        <taxon>Eukaryota</taxon>
        <taxon>Fungi</taxon>
        <taxon>Dikarya</taxon>
        <taxon>Ascomycota</taxon>
        <taxon>Pezizomycotina</taxon>
        <taxon>Sordariomycetes</taxon>
        <taxon>Xylariomycetidae</taxon>
        <taxon>Xylariales</taxon>
        <taxon>Hypoxylaceae</taxon>
        <taxon>Hypoxylon</taxon>
    </lineage>
</organism>
<protein>
    <submittedName>
        <fullName evidence="1">Uncharacterized protein</fullName>
    </submittedName>
</protein>
<evidence type="ECO:0000313" key="1">
    <source>
        <dbReference type="EMBL" id="KAI6093257.1"/>
    </source>
</evidence>
<dbReference type="EMBL" id="MU394281">
    <property type="protein sequence ID" value="KAI6093257.1"/>
    <property type="molecule type" value="Genomic_DNA"/>
</dbReference>
<name>A0ACC0DK98_9PEZI</name>
<keyword evidence="2" id="KW-1185">Reference proteome</keyword>
<comment type="caution">
    <text evidence="1">The sequence shown here is derived from an EMBL/GenBank/DDBJ whole genome shotgun (WGS) entry which is preliminary data.</text>
</comment>
<reference evidence="1 2" key="1">
    <citation type="journal article" date="2022" name="New Phytol.">
        <title>Ecological generalism drives hyperdiversity of secondary metabolite gene clusters in xylarialean endophytes.</title>
        <authorList>
            <person name="Franco M.E.E."/>
            <person name="Wisecaver J.H."/>
            <person name="Arnold A.E."/>
            <person name="Ju Y.M."/>
            <person name="Slot J.C."/>
            <person name="Ahrendt S."/>
            <person name="Moore L.P."/>
            <person name="Eastman K.E."/>
            <person name="Scott K."/>
            <person name="Konkel Z."/>
            <person name="Mondo S.J."/>
            <person name="Kuo A."/>
            <person name="Hayes R.D."/>
            <person name="Haridas S."/>
            <person name="Andreopoulos B."/>
            <person name="Riley R."/>
            <person name="LaButti K."/>
            <person name="Pangilinan J."/>
            <person name="Lipzen A."/>
            <person name="Amirebrahimi M."/>
            <person name="Yan J."/>
            <person name="Adam C."/>
            <person name="Keymanesh K."/>
            <person name="Ng V."/>
            <person name="Louie K."/>
            <person name="Northen T."/>
            <person name="Drula E."/>
            <person name="Henrissat B."/>
            <person name="Hsieh H.M."/>
            <person name="Youens-Clark K."/>
            <person name="Lutzoni F."/>
            <person name="Miadlikowska J."/>
            <person name="Eastwood D.C."/>
            <person name="Hamelin R.C."/>
            <person name="Grigoriev I.V."/>
            <person name="U'Ren J.M."/>
        </authorList>
    </citation>
    <scope>NUCLEOTIDE SEQUENCE [LARGE SCALE GENOMIC DNA]</scope>
    <source>
        <strain evidence="1 2">ER1909</strain>
    </source>
</reference>